<evidence type="ECO:0008006" key="3">
    <source>
        <dbReference type="Google" id="ProtNLM"/>
    </source>
</evidence>
<dbReference type="EMBL" id="AESD01000272">
    <property type="protein sequence ID" value="EHJ13526.1"/>
    <property type="molecule type" value="Genomic_DNA"/>
</dbReference>
<comment type="caution">
    <text evidence="1">The sequence shown here is derived from an EMBL/GenBank/DDBJ whole genome shotgun (WGS) entry which is preliminary data.</text>
</comment>
<evidence type="ECO:0000313" key="2">
    <source>
        <dbReference type="Proteomes" id="UP000003477"/>
    </source>
</evidence>
<protein>
    <recommendedName>
        <fullName evidence="3">Transcriptional regulator</fullName>
    </recommendedName>
</protein>
<reference evidence="1 2" key="1">
    <citation type="journal article" date="2011" name="Front. Microbiol.">
        <title>Two Strains of Crocosphaera watsonii with Highly Conserved Genomes are Distinguished by Strain-Specific Features.</title>
        <authorList>
            <person name="Bench S.R."/>
            <person name="Ilikchyan I.N."/>
            <person name="Tripp H.J."/>
            <person name="Zehr J.P."/>
        </authorList>
    </citation>
    <scope>NUCLEOTIDE SEQUENCE [LARGE SCALE GENOMIC DNA]</scope>
    <source>
        <strain evidence="1 2">WH 0003</strain>
    </source>
</reference>
<dbReference type="RefSeq" id="WP_007310150.1">
    <property type="nucleotide sequence ID" value="NZ_AESD01000272.1"/>
</dbReference>
<dbReference type="Proteomes" id="UP000003477">
    <property type="component" value="Unassembled WGS sequence"/>
</dbReference>
<name>G5J2Q9_CROWT</name>
<organism evidence="1 2">
    <name type="scientific">Crocosphaera watsonii WH 0003</name>
    <dbReference type="NCBI Taxonomy" id="423471"/>
    <lineage>
        <taxon>Bacteria</taxon>
        <taxon>Bacillati</taxon>
        <taxon>Cyanobacteriota</taxon>
        <taxon>Cyanophyceae</taxon>
        <taxon>Oscillatoriophycideae</taxon>
        <taxon>Chroococcales</taxon>
        <taxon>Aphanothecaceae</taxon>
        <taxon>Crocosphaera</taxon>
    </lineage>
</organism>
<sequence>MTIGLKEANNYYLQLVMEFPPRPIKNDEELMATQNRVNVILNKRILQPEDREYLRVLGMLIYEYEENSEPIPKLEGVELLKALIEEDNLSPQYFLEIFDSEKVVLDVLQGKRKITLSEAKKLMNFGSLLI</sequence>
<dbReference type="AlphaFoldDB" id="G5J2Q9"/>
<evidence type="ECO:0000313" key="1">
    <source>
        <dbReference type="EMBL" id="EHJ13526.1"/>
    </source>
</evidence>
<dbReference type="PATRIC" id="fig|423471.3.peg.1680"/>
<proteinExistence type="predicted"/>
<gene>
    <name evidence="1" type="ORF">CWATWH0003_1793</name>
</gene>
<dbReference type="GeneID" id="88765544"/>
<accession>G5J2Q9</accession>